<dbReference type="Pfam" id="PF00583">
    <property type="entry name" value="Acetyltransf_1"/>
    <property type="match status" value="1"/>
</dbReference>
<dbReference type="InterPro" id="IPR000182">
    <property type="entry name" value="GNAT_dom"/>
</dbReference>
<evidence type="ECO:0000313" key="5">
    <source>
        <dbReference type="Proteomes" id="UP000198253"/>
    </source>
</evidence>
<evidence type="ECO:0000256" key="1">
    <source>
        <dbReference type="ARBA" id="ARBA00022679"/>
    </source>
</evidence>
<keyword evidence="1" id="KW-0808">Transferase</keyword>
<gene>
    <name evidence="4" type="ORF">GA0070618_2045</name>
</gene>
<dbReference type="AlphaFoldDB" id="A0A1C4WBU4"/>
<name>A0A1C4WBU4_MICEC</name>
<keyword evidence="4" id="KW-0687">Ribonucleoprotein</keyword>
<dbReference type="Gene3D" id="3.40.630.30">
    <property type="match status" value="1"/>
</dbReference>
<organism evidence="4 5">
    <name type="scientific">Micromonospora echinospora</name>
    <name type="common">Micromonospora purpurea</name>
    <dbReference type="NCBI Taxonomy" id="1877"/>
    <lineage>
        <taxon>Bacteria</taxon>
        <taxon>Bacillati</taxon>
        <taxon>Actinomycetota</taxon>
        <taxon>Actinomycetes</taxon>
        <taxon>Micromonosporales</taxon>
        <taxon>Micromonosporaceae</taxon>
        <taxon>Micromonospora</taxon>
    </lineage>
</organism>
<reference evidence="5" key="1">
    <citation type="submission" date="2016-06" db="EMBL/GenBank/DDBJ databases">
        <authorList>
            <person name="Varghese N."/>
            <person name="Submissions Spin"/>
        </authorList>
    </citation>
    <scope>NUCLEOTIDE SEQUENCE [LARGE SCALE GENOMIC DNA]</scope>
    <source>
        <strain evidence="5">DSM 43816</strain>
    </source>
</reference>
<dbReference type="InterPro" id="IPR016181">
    <property type="entry name" value="Acyl_CoA_acyltransferase"/>
</dbReference>
<dbReference type="InterPro" id="IPR050832">
    <property type="entry name" value="Bact_Acetyltransf"/>
</dbReference>
<protein>
    <submittedName>
        <fullName evidence="4">Ribosomal protein S18 acetylase RimI</fullName>
    </submittedName>
</protein>
<proteinExistence type="predicted"/>
<dbReference type="EMBL" id="LT607413">
    <property type="protein sequence ID" value="SCE93673.1"/>
    <property type="molecule type" value="Genomic_DNA"/>
</dbReference>
<feature type="domain" description="N-acetyltransferase" evidence="3">
    <location>
        <begin position="175"/>
        <end position="334"/>
    </location>
</feature>
<evidence type="ECO:0000256" key="2">
    <source>
        <dbReference type="ARBA" id="ARBA00023315"/>
    </source>
</evidence>
<dbReference type="Proteomes" id="UP000198253">
    <property type="component" value="Chromosome I"/>
</dbReference>
<keyword evidence="2" id="KW-0012">Acyltransferase</keyword>
<dbReference type="PANTHER" id="PTHR43877:SF2">
    <property type="entry name" value="AMINOALKYLPHOSPHONATE N-ACETYLTRANSFERASE-RELATED"/>
    <property type="match status" value="1"/>
</dbReference>
<evidence type="ECO:0000313" key="4">
    <source>
        <dbReference type="EMBL" id="SCE93673.1"/>
    </source>
</evidence>
<accession>A0A1C4WBU4</accession>
<sequence length="334" mass="35357">MPAGPSVGTVPAMSPVEVRPFEAADLADCGTLLAARHRRHRAAQPLLSPRFEEVDAAVAELTAAFGTAEASGAVAFRAGAPVGFLLGAPKPSPVWGPNVWVEAAGQAVTDAEVMRDLYAVAATRWVDEGRSAHYVLVPAHDTELTRAWFRLGFGQQHAHAIRPVSGPVAPPAPRLSVRRATRADIPLLARLDVELPLHQGRAPTFSAGQVGTVEERLAEWADDIDDPAYATFVAERDGEVIGSAVGCALERSSAHSGPARPENAGFLAFAAVFPQARGLGAGRALGTAVVDWAADSGFDSVVTDWRVTNLLSSRAWPALGFNETFLRLHRLVGY</sequence>
<dbReference type="GO" id="GO:0016747">
    <property type="term" value="F:acyltransferase activity, transferring groups other than amino-acyl groups"/>
    <property type="evidence" value="ECO:0007669"/>
    <property type="project" value="InterPro"/>
</dbReference>
<dbReference type="CDD" id="cd04301">
    <property type="entry name" value="NAT_SF"/>
    <property type="match status" value="1"/>
</dbReference>
<dbReference type="InParanoid" id="A0A1C4WBU4"/>
<dbReference type="PROSITE" id="PS51186">
    <property type="entry name" value="GNAT"/>
    <property type="match status" value="1"/>
</dbReference>
<keyword evidence="4" id="KW-0689">Ribosomal protein</keyword>
<dbReference type="SUPFAM" id="SSF55729">
    <property type="entry name" value="Acyl-CoA N-acyltransferases (Nat)"/>
    <property type="match status" value="1"/>
</dbReference>
<evidence type="ECO:0000259" key="3">
    <source>
        <dbReference type="PROSITE" id="PS51186"/>
    </source>
</evidence>
<keyword evidence="5" id="KW-1185">Reference proteome</keyword>
<dbReference type="PANTHER" id="PTHR43877">
    <property type="entry name" value="AMINOALKYLPHOSPHONATE N-ACETYLTRANSFERASE-RELATED-RELATED"/>
    <property type="match status" value="1"/>
</dbReference>
<dbReference type="GO" id="GO:0005840">
    <property type="term" value="C:ribosome"/>
    <property type="evidence" value="ECO:0007669"/>
    <property type="project" value="UniProtKB-KW"/>
</dbReference>